<dbReference type="PIRSF" id="PIRSF033303">
    <property type="entry name" value="UCP033303"/>
    <property type="match status" value="1"/>
</dbReference>
<protein>
    <recommendedName>
        <fullName evidence="3">DUF1326 domain-containing protein</fullName>
    </recommendedName>
</protein>
<gene>
    <name evidence="1" type="ORF">BWR60_18610</name>
</gene>
<proteinExistence type="predicted"/>
<dbReference type="OrthoDB" id="9802256at2"/>
<dbReference type="InterPro" id="IPR009758">
    <property type="entry name" value="DUF1326"/>
</dbReference>
<comment type="caution">
    <text evidence="1">The sequence shown here is derived from an EMBL/GenBank/DDBJ whole genome shotgun (WGS) entry which is preliminary data.</text>
</comment>
<keyword evidence="2" id="KW-1185">Reference proteome</keyword>
<sequence length="209" mass="22914">MVEWELTATELANCNCSYGCPCQFNALPTHGHCRAAAGFLIESGHFGEVSLDGLRGGGLYAWPGPVHEGRGTMQLIIDERADAAQRDALLRIMTGQDTEEMATMWWVFAAMSPNRLETLFKPIDIEIDVDRRRGRVVVPGVVEIEAEPIRNPVTGAEHRVRIDLPHGFEYRLAEIGSGTTRARGGVELNLAGTYAQFARIHLSNTGIVA</sequence>
<dbReference type="Pfam" id="PF07040">
    <property type="entry name" value="DUF1326"/>
    <property type="match status" value="1"/>
</dbReference>
<dbReference type="EMBL" id="NHON01000034">
    <property type="protein sequence ID" value="OWJ65643.1"/>
    <property type="molecule type" value="Genomic_DNA"/>
</dbReference>
<name>A0A211ZK45_9PROT</name>
<evidence type="ECO:0000313" key="1">
    <source>
        <dbReference type="EMBL" id="OWJ65643.1"/>
    </source>
</evidence>
<reference evidence="2" key="1">
    <citation type="submission" date="2017-05" db="EMBL/GenBank/DDBJ databases">
        <authorList>
            <person name="Macchi M."/>
            <person name="Festa S."/>
            <person name="Coppotelli B.M."/>
            <person name="Morelli I.S."/>
        </authorList>
    </citation>
    <scope>NUCLEOTIDE SEQUENCE [LARGE SCALE GENOMIC DNA]</scope>
    <source>
        <strain evidence="2">I</strain>
    </source>
</reference>
<organism evidence="1 2">
    <name type="scientific">Inquilinus limosus</name>
    <dbReference type="NCBI Taxonomy" id="171674"/>
    <lineage>
        <taxon>Bacteria</taxon>
        <taxon>Pseudomonadati</taxon>
        <taxon>Pseudomonadota</taxon>
        <taxon>Alphaproteobacteria</taxon>
        <taxon>Rhodospirillales</taxon>
        <taxon>Rhodospirillaceae</taxon>
        <taxon>Inquilinus</taxon>
    </lineage>
</organism>
<dbReference type="STRING" id="1122125.GCA_000423185_05420"/>
<dbReference type="InterPro" id="IPR014581">
    <property type="entry name" value="UCP033303"/>
</dbReference>
<evidence type="ECO:0008006" key="3">
    <source>
        <dbReference type="Google" id="ProtNLM"/>
    </source>
</evidence>
<dbReference type="Proteomes" id="UP000196655">
    <property type="component" value="Unassembled WGS sequence"/>
</dbReference>
<evidence type="ECO:0000313" key="2">
    <source>
        <dbReference type="Proteomes" id="UP000196655"/>
    </source>
</evidence>
<dbReference type="AlphaFoldDB" id="A0A211ZK45"/>
<accession>A0A211ZK45</accession>